<dbReference type="InterPro" id="IPR051452">
    <property type="entry name" value="Diverse_Oxidoreductases"/>
</dbReference>
<dbReference type="Proteomes" id="UP000567293">
    <property type="component" value="Unassembled WGS sequence"/>
</dbReference>
<dbReference type="SUPFAM" id="SSF47741">
    <property type="entry name" value="CO dehydrogenase ISP C-domain like"/>
    <property type="match status" value="1"/>
</dbReference>
<dbReference type="Gene3D" id="1.10.150.120">
    <property type="entry name" value="[2Fe-2S]-binding domain"/>
    <property type="match status" value="1"/>
</dbReference>
<dbReference type="InterPro" id="IPR006058">
    <property type="entry name" value="2Fe2S_fd_BS"/>
</dbReference>
<feature type="non-terminal residue" evidence="7">
    <location>
        <position position="237"/>
    </location>
</feature>
<dbReference type="InterPro" id="IPR036010">
    <property type="entry name" value="2Fe-2S_ferredoxin-like_sf"/>
</dbReference>
<reference evidence="7" key="1">
    <citation type="submission" date="2020-06" db="EMBL/GenBank/DDBJ databases">
        <title>Legume-microbial interactions unlock mineral nutrients during tropical forest succession.</title>
        <authorList>
            <person name="Epihov D.Z."/>
        </authorList>
    </citation>
    <scope>NUCLEOTIDE SEQUENCE [LARGE SCALE GENOMIC DNA]</scope>
    <source>
        <strain evidence="7">Pan2503</strain>
    </source>
</reference>
<dbReference type="GO" id="GO:0051537">
    <property type="term" value="F:2 iron, 2 sulfur cluster binding"/>
    <property type="evidence" value="ECO:0007669"/>
    <property type="project" value="UniProtKB-KW"/>
</dbReference>
<dbReference type="InterPro" id="IPR002888">
    <property type="entry name" value="2Fe-2S-bd"/>
</dbReference>
<organism evidence="7 8">
    <name type="scientific">Candidatus Acidiferrum panamense</name>
    <dbReference type="NCBI Taxonomy" id="2741543"/>
    <lineage>
        <taxon>Bacteria</taxon>
        <taxon>Pseudomonadati</taxon>
        <taxon>Acidobacteriota</taxon>
        <taxon>Terriglobia</taxon>
        <taxon>Candidatus Acidiferrales</taxon>
        <taxon>Candidatus Acidiferrum</taxon>
    </lineage>
</organism>
<dbReference type="PROSITE" id="PS51085">
    <property type="entry name" value="2FE2S_FER_2"/>
    <property type="match status" value="1"/>
</dbReference>
<dbReference type="AlphaFoldDB" id="A0A7V8SWL0"/>
<dbReference type="GO" id="GO:0046872">
    <property type="term" value="F:metal ion binding"/>
    <property type="evidence" value="ECO:0007669"/>
    <property type="project" value="UniProtKB-KW"/>
</dbReference>
<dbReference type="Pfam" id="PF00111">
    <property type="entry name" value="Fer2"/>
    <property type="match status" value="1"/>
</dbReference>
<name>A0A7V8SWL0_9BACT</name>
<evidence type="ECO:0000256" key="4">
    <source>
        <dbReference type="ARBA" id="ARBA00023004"/>
    </source>
</evidence>
<feature type="domain" description="2Fe-2S ferredoxin-type" evidence="6">
    <location>
        <begin position="42"/>
        <end position="118"/>
    </location>
</feature>
<keyword evidence="5" id="KW-0411">Iron-sulfur</keyword>
<dbReference type="PANTHER" id="PTHR44379">
    <property type="entry name" value="OXIDOREDUCTASE WITH IRON-SULFUR SUBUNIT"/>
    <property type="match status" value="1"/>
</dbReference>
<keyword evidence="8" id="KW-1185">Reference proteome</keyword>
<dbReference type="PROSITE" id="PS51318">
    <property type="entry name" value="TAT"/>
    <property type="match status" value="1"/>
</dbReference>
<dbReference type="EMBL" id="JACDQQ010001010">
    <property type="protein sequence ID" value="MBA0085410.1"/>
    <property type="molecule type" value="Genomic_DNA"/>
</dbReference>
<comment type="caution">
    <text evidence="7">The sequence shown here is derived from an EMBL/GenBank/DDBJ whole genome shotgun (WGS) entry which is preliminary data.</text>
</comment>
<proteinExistence type="predicted"/>
<dbReference type="InterPro" id="IPR036884">
    <property type="entry name" value="2Fe-2S-bd_dom_sf"/>
</dbReference>
<evidence type="ECO:0000256" key="3">
    <source>
        <dbReference type="ARBA" id="ARBA00023002"/>
    </source>
</evidence>
<evidence type="ECO:0000256" key="5">
    <source>
        <dbReference type="ARBA" id="ARBA00023014"/>
    </source>
</evidence>
<dbReference type="InterPro" id="IPR001041">
    <property type="entry name" value="2Fe-2S_ferredoxin-type"/>
</dbReference>
<evidence type="ECO:0000259" key="6">
    <source>
        <dbReference type="PROSITE" id="PS51085"/>
    </source>
</evidence>
<dbReference type="Pfam" id="PF01799">
    <property type="entry name" value="Fer2_2"/>
    <property type="match status" value="1"/>
</dbReference>
<dbReference type="SUPFAM" id="SSF54292">
    <property type="entry name" value="2Fe-2S ferredoxin-like"/>
    <property type="match status" value="1"/>
</dbReference>
<dbReference type="InterPro" id="IPR006311">
    <property type="entry name" value="TAT_signal"/>
</dbReference>
<dbReference type="PANTHER" id="PTHR44379:SF5">
    <property type="entry name" value="OXIDOREDUCTASE WITH IRON-SULFUR SUBUNIT"/>
    <property type="match status" value="1"/>
</dbReference>
<gene>
    <name evidence="7" type="ORF">HRJ53_10470</name>
</gene>
<keyword evidence="1" id="KW-0001">2Fe-2S</keyword>
<dbReference type="Gene3D" id="3.10.20.30">
    <property type="match status" value="1"/>
</dbReference>
<keyword evidence="3" id="KW-0560">Oxidoreductase</keyword>
<dbReference type="InterPro" id="IPR012675">
    <property type="entry name" value="Beta-grasp_dom_sf"/>
</dbReference>
<evidence type="ECO:0000313" key="7">
    <source>
        <dbReference type="EMBL" id="MBA0085410.1"/>
    </source>
</evidence>
<dbReference type="GO" id="GO:0016491">
    <property type="term" value="F:oxidoreductase activity"/>
    <property type="evidence" value="ECO:0007669"/>
    <property type="project" value="UniProtKB-KW"/>
</dbReference>
<keyword evidence="4" id="KW-0408">Iron</keyword>
<evidence type="ECO:0000256" key="2">
    <source>
        <dbReference type="ARBA" id="ARBA00022723"/>
    </source>
</evidence>
<dbReference type="PROSITE" id="PS00197">
    <property type="entry name" value="2FE2S_FER_1"/>
    <property type="match status" value="1"/>
</dbReference>
<keyword evidence="2" id="KW-0479">Metal-binding</keyword>
<evidence type="ECO:0000313" key="8">
    <source>
        <dbReference type="Proteomes" id="UP000567293"/>
    </source>
</evidence>
<sequence length="237" mass="25043">MTYSRRNFLKAAGSGIVLTAVGGEAIPAALAAPLAASPMTREKASFLINGRPLVAEYEARTTLWEVIAVQLGLTGTNRSCNKASCGACSVLVDGTPFYSCHTLACEAAGKKILTIEGVGDEKNLHPLQRLGHARVAADCGFCTAGWVVTAKALLDKNPNPSEQDVKAALGGHICRCASYPAIIRTVRDSAALLRGEKVPDEVEPESVIHTRLPMVRDYSTFGGHLPGDEVIEGQTIT</sequence>
<accession>A0A7V8SWL0</accession>
<protein>
    <submittedName>
        <fullName evidence="7">(2Fe-2S)-binding protein</fullName>
    </submittedName>
</protein>
<evidence type="ECO:0000256" key="1">
    <source>
        <dbReference type="ARBA" id="ARBA00022714"/>
    </source>
</evidence>